<dbReference type="Proteomes" id="UP000199268">
    <property type="component" value="Unassembled WGS sequence"/>
</dbReference>
<feature type="domain" description="HTH merR-type" evidence="3">
    <location>
        <begin position="1"/>
        <end position="69"/>
    </location>
</feature>
<dbReference type="STRING" id="1505725.GA0061074_1038"/>
<evidence type="ECO:0000256" key="2">
    <source>
        <dbReference type="SAM" id="Coils"/>
    </source>
</evidence>
<dbReference type="CDD" id="cd01109">
    <property type="entry name" value="HTH_YyaN"/>
    <property type="match status" value="1"/>
</dbReference>
<dbReference type="PROSITE" id="PS50937">
    <property type="entry name" value="HTH_MERR_2"/>
    <property type="match status" value="1"/>
</dbReference>
<dbReference type="SMART" id="SM00422">
    <property type="entry name" value="HTH_MERR"/>
    <property type="match status" value="1"/>
</dbReference>
<evidence type="ECO:0000313" key="4">
    <source>
        <dbReference type="EMBL" id="SCB86326.1"/>
    </source>
</evidence>
<reference evidence="5" key="1">
    <citation type="submission" date="2016-08" db="EMBL/GenBank/DDBJ databases">
        <authorList>
            <person name="Varghese N."/>
            <person name="Submissions Spin"/>
        </authorList>
    </citation>
    <scope>NUCLEOTIDE SEQUENCE [LARGE SCALE GENOMIC DNA]</scope>
    <source>
        <strain evidence="5">R-53094</strain>
    </source>
</reference>
<dbReference type="AlphaFoldDB" id="A0A1C3ZVL7"/>
<dbReference type="RefSeq" id="WP_092461781.1">
    <property type="nucleotide sequence ID" value="NZ_BJEE01000004.1"/>
</dbReference>
<proteinExistence type="predicted"/>
<dbReference type="InterPro" id="IPR009061">
    <property type="entry name" value="DNA-bd_dom_put_sf"/>
</dbReference>
<dbReference type="Gene3D" id="1.10.1660.10">
    <property type="match status" value="1"/>
</dbReference>
<dbReference type="Pfam" id="PF13411">
    <property type="entry name" value="MerR_1"/>
    <property type="match status" value="1"/>
</dbReference>
<evidence type="ECO:0000313" key="5">
    <source>
        <dbReference type="Proteomes" id="UP000199268"/>
    </source>
</evidence>
<organism evidence="4 5">
    <name type="scientific">Weissella bombi</name>
    <dbReference type="NCBI Taxonomy" id="1505725"/>
    <lineage>
        <taxon>Bacteria</taxon>
        <taxon>Bacillati</taxon>
        <taxon>Bacillota</taxon>
        <taxon>Bacilli</taxon>
        <taxon>Lactobacillales</taxon>
        <taxon>Lactobacillaceae</taxon>
        <taxon>Weissella</taxon>
    </lineage>
</organism>
<dbReference type="GO" id="GO:0003677">
    <property type="term" value="F:DNA binding"/>
    <property type="evidence" value="ECO:0007669"/>
    <property type="project" value="UniProtKB-KW"/>
</dbReference>
<dbReference type="InterPro" id="IPR047057">
    <property type="entry name" value="MerR_fam"/>
</dbReference>
<dbReference type="PANTHER" id="PTHR30204:SF98">
    <property type="entry name" value="HTH-TYPE TRANSCRIPTIONAL REGULATOR ADHR"/>
    <property type="match status" value="1"/>
</dbReference>
<keyword evidence="1 4" id="KW-0238">DNA-binding</keyword>
<feature type="coiled-coil region" evidence="2">
    <location>
        <begin position="81"/>
        <end position="108"/>
    </location>
</feature>
<dbReference type="InterPro" id="IPR000551">
    <property type="entry name" value="MerR-type_HTH_dom"/>
</dbReference>
<dbReference type="EMBL" id="FMAO01000003">
    <property type="protein sequence ID" value="SCB86326.1"/>
    <property type="molecule type" value="Genomic_DNA"/>
</dbReference>
<keyword evidence="2" id="KW-0175">Coiled coil</keyword>
<name>A0A1C3ZVL7_9LACO</name>
<sequence>MNIKQASEISGLSADTIRYYERIEIIPPIKRHENGIRDIDEEDLRWLQFSRQMRDAGVSIEVLIEYIKLFQMGDQSIPARIKLLNEQKEQLQAKINTLSQAKDRLSYKIDNYETHTIQAEDKLRPFPGKND</sequence>
<keyword evidence="5" id="KW-1185">Reference proteome</keyword>
<evidence type="ECO:0000256" key="1">
    <source>
        <dbReference type="ARBA" id="ARBA00023125"/>
    </source>
</evidence>
<dbReference type="GO" id="GO:0003700">
    <property type="term" value="F:DNA-binding transcription factor activity"/>
    <property type="evidence" value="ECO:0007669"/>
    <property type="project" value="InterPro"/>
</dbReference>
<dbReference type="PANTHER" id="PTHR30204">
    <property type="entry name" value="REDOX-CYCLING DRUG-SENSING TRANSCRIPTIONAL ACTIVATOR SOXR"/>
    <property type="match status" value="1"/>
</dbReference>
<protein>
    <submittedName>
        <fullName evidence="4">DNA-binding transcriptional regulator, MerR family</fullName>
    </submittedName>
</protein>
<evidence type="ECO:0000259" key="3">
    <source>
        <dbReference type="PROSITE" id="PS50937"/>
    </source>
</evidence>
<accession>A0A1C3ZVL7</accession>
<dbReference type="SUPFAM" id="SSF46955">
    <property type="entry name" value="Putative DNA-binding domain"/>
    <property type="match status" value="1"/>
</dbReference>
<dbReference type="OrthoDB" id="9811174at2"/>
<gene>
    <name evidence="4" type="ORF">GA0061074_1038</name>
</gene>